<sequence length="122" mass="13345">MDVIVKIVDEQNLTSVQNGDNIPLLNFDLRNTSEGIIKQENGLRTENSVQKSFFPMLNNETIQNVIVGSDFSQPDDPLLETSTGVNGSIIYEDGVPRASFEVGCIQGYAKAADGSCQEVLYD</sequence>
<evidence type="ECO:0000313" key="1">
    <source>
        <dbReference type="EMBL" id="CAH4027450.1"/>
    </source>
</evidence>
<dbReference type="AlphaFoldDB" id="A0A9P0X7Z5"/>
<protein>
    <submittedName>
        <fullName evidence="1">Uncharacterized protein</fullName>
    </submittedName>
</protein>
<dbReference type="EMBL" id="CALOZG010000005">
    <property type="protein sequence ID" value="CAH4027450.1"/>
    <property type="molecule type" value="Genomic_DNA"/>
</dbReference>
<reference evidence="1" key="1">
    <citation type="submission" date="2022-05" db="EMBL/GenBank/DDBJ databases">
        <authorList>
            <person name="Okamura Y."/>
        </authorList>
    </citation>
    <scope>NUCLEOTIDE SEQUENCE</scope>
</reference>
<accession>A0A9P0X7Z5</accession>
<evidence type="ECO:0000313" key="2">
    <source>
        <dbReference type="Proteomes" id="UP001152562"/>
    </source>
</evidence>
<comment type="caution">
    <text evidence="1">The sequence shown here is derived from an EMBL/GenBank/DDBJ whole genome shotgun (WGS) entry which is preliminary data.</text>
</comment>
<gene>
    <name evidence="1" type="ORF">PIBRA_LOCUS4659</name>
</gene>
<keyword evidence="2" id="KW-1185">Reference proteome</keyword>
<proteinExistence type="predicted"/>
<organism evidence="1 2">
    <name type="scientific">Pieris brassicae</name>
    <name type="common">White butterfly</name>
    <name type="synonym">Large white butterfly</name>
    <dbReference type="NCBI Taxonomy" id="7116"/>
    <lineage>
        <taxon>Eukaryota</taxon>
        <taxon>Metazoa</taxon>
        <taxon>Ecdysozoa</taxon>
        <taxon>Arthropoda</taxon>
        <taxon>Hexapoda</taxon>
        <taxon>Insecta</taxon>
        <taxon>Pterygota</taxon>
        <taxon>Neoptera</taxon>
        <taxon>Endopterygota</taxon>
        <taxon>Lepidoptera</taxon>
        <taxon>Glossata</taxon>
        <taxon>Ditrysia</taxon>
        <taxon>Papilionoidea</taxon>
        <taxon>Pieridae</taxon>
        <taxon>Pierinae</taxon>
        <taxon>Pieris</taxon>
    </lineage>
</organism>
<name>A0A9P0X7Z5_PIEBR</name>
<dbReference type="Proteomes" id="UP001152562">
    <property type="component" value="Unassembled WGS sequence"/>
</dbReference>